<feature type="binding site" evidence="3 5">
    <location>
        <position position="35"/>
    </location>
    <ligand>
        <name>substrate</name>
    </ligand>
</feature>
<dbReference type="InterPro" id="IPR000031">
    <property type="entry name" value="PurE_dom"/>
</dbReference>
<dbReference type="GO" id="GO:0006189">
    <property type="term" value="P:'de novo' IMP biosynthetic process"/>
    <property type="evidence" value="ECO:0007669"/>
    <property type="project" value="UniProtKB-UniRule"/>
</dbReference>
<dbReference type="SUPFAM" id="SSF52255">
    <property type="entry name" value="N5-CAIR mutase (phosphoribosylaminoimidazole carboxylase, PurE)"/>
    <property type="match status" value="1"/>
</dbReference>
<dbReference type="InterPro" id="IPR024694">
    <property type="entry name" value="PurE_prokaryotes"/>
</dbReference>
<evidence type="ECO:0000256" key="4">
    <source>
        <dbReference type="PIRNR" id="PIRNR001338"/>
    </source>
</evidence>
<feature type="domain" description="PurE" evidence="7">
    <location>
        <begin position="24"/>
        <end position="174"/>
    </location>
</feature>
<evidence type="ECO:0000313" key="8">
    <source>
        <dbReference type="EMBL" id="MBD2766649.1"/>
    </source>
</evidence>
<evidence type="ECO:0000313" key="9">
    <source>
        <dbReference type="Proteomes" id="UP000612233"/>
    </source>
</evidence>
<dbReference type="GO" id="GO:0034023">
    <property type="term" value="F:5-(carboxyamino)imidazole ribonucleotide mutase activity"/>
    <property type="evidence" value="ECO:0007669"/>
    <property type="project" value="UniProtKB-UniRule"/>
</dbReference>
<dbReference type="PANTHER" id="PTHR23046">
    <property type="entry name" value="PHOSPHORIBOSYLAMINOIMIDAZOLE CARBOXYLASE CATALYTIC SUBUNIT"/>
    <property type="match status" value="1"/>
</dbReference>
<dbReference type="RefSeq" id="WP_191003483.1">
    <property type="nucleotide sequence ID" value="NZ_JACXAD010000002.1"/>
</dbReference>
<dbReference type="EMBL" id="JACXAD010000002">
    <property type="protein sequence ID" value="MBD2766649.1"/>
    <property type="molecule type" value="Genomic_DNA"/>
</dbReference>
<dbReference type="Proteomes" id="UP000612233">
    <property type="component" value="Unassembled WGS sequence"/>
</dbReference>
<reference evidence="8" key="1">
    <citation type="submission" date="2020-09" db="EMBL/GenBank/DDBJ databases">
        <authorList>
            <person name="Kim M.K."/>
        </authorList>
    </citation>
    <scope>NUCLEOTIDE SEQUENCE</scope>
    <source>
        <strain evidence="8">BT664</strain>
    </source>
</reference>
<dbReference type="Pfam" id="PF00731">
    <property type="entry name" value="AIRC"/>
    <property type="match status" value="1"/>
</dbReference>
<dbReference type="PIRSF" id="PIRSF001338">
    <property type="entry name" value="AIR_carboxylase"/>
    <property type="match status" value="1"/>
</dbReference>
<dbReference type="PANTHER" id="PTHR23046:SF2">
    <property type="entry name" value="PHOSPHORIBOSYLAMINOIMIDAZOLE CARBOXYLASE"/>
    <property type="match status" value="1"/>
</dbReference>
<feature type="region of interest" description="Disordered" evidence="6">
    <location>
        <begin position="1"/>
        <end position="21"/>
    </location>
</feature>
<dbReference type="AlphaFoldDB" id="A0A927BAL0"/>
<dbReference type="EC" id="5.4.99.18" evidence="3 4"/>
<evidence type="ECO:0000256" key="5">
    <source>
        <dbReference type="PIRSR" id="PIRSR001338-1"/>
    </source>
</evidence>
<dbReference type="GO" id="GO:0016829">
    <property type="term" value="F:lyase activity"/>
    <property type="evidence" value="ECO:0007669"/>
    <property type="project" value="UniProtKB-KW"/>
</dbReference>
<dbReference type="InterPro" id="IPR033747">
    <property type="entry name" value="PurE_ClassI"/>
</dbReference>
<dbReference type="Gene3D" id="3.40.50.1970">
    <property type="match status" value="1"/>
</dbReference>
<comment type="function">
    <text evidence="3 4">Catalyzes the conversion of N5-carboxyaminoimidazole ribonucleotide (N5-CAIR) to 4-carboxy-5-aminoimidazole ribonucleotide (CAIR).</text>
</comment>
<dbReference type="SMART" id="SM01001">
    <property type="entry name" value="AIRC"/>
    <property type="match status" value="1"/>
</dbReference>
<evidence type="ECO:0000259" key="7">
    <source>
        <dbReference type="SMART" id="SM01001"/>
    </source>
</evidence>
<evidence type="ECO:0000256" key="2">
    <source>
        <dbReference type="ARBA" id="ARBA00023235"/>
    </source>
</evidence>
<protein>
    <recommendedName>
        <fullName evidence="3 4">N5-carboxyaminoimidazole ribonucleotide mutase</fullName>
        <shortName evidence="3 4">N5-CAIR mutase</shortName>
        <ecNumber evidence="3 4">5.4.99.18</ecNumber>
    </recommendedName>
    <alternativeName>
        <fullName evidence="3">5-(carboxyamino)imidazole ribonucleotide mutase</fullName>
    </alternativeName>
</protein>
<feature type="compositionally biased region" description="Low complexity" evidence="6">
    <location>
        <begin position="1"/>
        <end position="12"/>
    </location>
</feature>
<name>A0A927BAL0_9BACT</name>
<gene>
    <name evidence="3 8" type="primary">purE</name>
    <name evidence="8" type="ORF">IC235_01930</name>
</gene>
<proteinExistence type="inferred from homology"/>
<evidence type="ECO:0000256" key="1">
    <source>
        <dbReference type="ARBA" id="ARBA00022755"/>
    </source>
</evidence>
<keyword evidence="9" id="KW-1185">Reference proteome</keyword>
<comment type="pathway">
    <text evidence="3 4">Purine metabolism; IMP biosynthesis via de novo pathway; 5-amino-1-(5-phospho-D-ribosyl)imidazole-4-carboxylate from 5-amino-1-(5-phospho-D-ribosyl)imidazole (N5-CAIR route): step 2/2.</text>
</comment>
<feature type="binding site" evidence="3 5">
    <location>
        <position position="62"/>
    </location>
    <ligand>
        <name>substrate</name>
    </ligand>
</feature>
<comment type="catalytic activity">
    <reaction evidence="3 4">
        <text>5-carboxyamino-1-(5-phospho-D-ribosyl)imidazole + H(+) = 5-amino-1-(5-phospho-D-ribosyl)imidazole-4-carboxylate</text>
        <dbReference type="Rhea" id="RHEA:13193"/>
        <dbReference type="ChEBI" id="CHEBI:15378"/>
        <dbReference type="ChEBI" id="CHEBI:58730"/>
        <dbReference type="ChEBI" id="CHEBI:77657"/>
        <dbReference type="EC" id="5.4.99.18"/>
    </reaction>
</comment>
<keyword evidence="2 3" id="KW-0413">Isomerase</keyword>
<dbReference type="NCBIfam" id="TIGR01162">
    <property type="entry name" value="purE"/>
    <property type="match status" value="1"/>
</dbReference>
<evidence type="ECO:0000256" key="6">
    <source>
        <dbReference type="SAM" id="MobiDB-lite"/>
    </source>
</evidence>
<evidence type="ECO:0000256" key="3">
    <source>
        <dbReference type="HAMAP-Rule" id="MF_01929"/>
    </source>
</evidence>
<keyword evidence="1 3" id="KW-0658">Purine biosynthesis</keyword>
<comment type="caution">
    <text evidence="8">The sequence shown here is derived from an EMBL/GenBank/DDBJ whole genome shotgun (WGS) entry which is preliminary data.</text>
</comment>
<dbReference type="HAMAP" id="MF_01929">
    <property type="entry name" value="PurE_classI"/>
    <property type="match status" value="1"/>
</dbReference>
<sequence>MIPDSSGGPSSGSDHDDRPTLETPLVGIIMGSKSDLKIMSAAADLLRQFGIPYEITLVSPHRTPHRMVEYAESARKRGLRVLIAGGGGAAHLPGMVAAFTTIPIIGVPINSTLSVQGLDSILSMIQMPAGVPVATVGIDSATNAAVLAIQMLALNNARLADALEKYRITLKDRVMRTIEELRKGGFQDDV</sequence>
<comment type="similarity">
    <text evidence="3">Belongs to the AIR carboxylase family. Class I subfamily.</text>
</comment>
<keyword evidence="8" id="KW-0456">Lyase</keyword>
<organism evidence="8 9">
    <name type="scientific">Hymenobacter montanus</name>
    <dbReference type="NCBI Taxonomy" id="2771359"/>
    <lineage>
        <taxon>Bacteria</taxon>
        <taxon>Pseudomonadati</taxon>
        <taxon>Bacteroidota</taxon>
        <taxon>Cytophagia</taxon>
        <taxon>Cytophagales</taxon>
        <taxon>Hymenobacteraceae</taxon>
        <taxon>Hymenobacter</taxon>
    </lineage>
</organism>
<feature type="binding site" evidence="3 5">
    <location>
        <position position="32"/>
    </location>
    <ligand>
        <name>substrate</name>
    </ligand>
</feature>
<accession>A0A927BAL0</accession>